<name>A0A4R6BNH9_9STAP</name>
<evidence type="ECO:0008006" key="4">
    <source>
        <dbReference type="Google" id="ProtNLM"/>
    </source>
</evidence>
<dbReference type="Proteomes" id="UP000295328">
    <property type="component" value="Unassembled WGS sequence"/>
</dbReference>
<dbReference type="Pfam" id="PF10368">
    <property type="entry name" value="YkyA"/>
    <property type="match status" value="1"/>
</dbReference>
<dbReference type="AlphaFoldDB" id="A0A4R6BNH9"/>
<dbReference type="PROSITE" id="PS51257">
    <property type="entry name" value="PROKAR_LIPOPROTEIN"/>
    <property type="match status" value="1"/>
</dbReference>
<keyword evidence="1" id="KW-0175">Coiled coil</keyword>
<evidence type="ECO:0000256" key="1">
    <source>
        <dbReference type="SAM" id="Coils"/>
    </source>
</evidence>
<dbReference type="RefSeq" id="WP_133429422.1">
    <property type="nucleotide sequence ID" value="NZ_BMCC01000001.1"/>
</dbReference>
<dbReference type="OrthoDB" id="2854188at2"/>
<reference evidence="2 3" key="1">
    <citation type="submission" date="2019-01" db="EMBL/GenBank/DDBJ databases">
        <title>Draft genome sequences of the type strains of six Macrococcus species.</title>
        <authorList>
            <person name="Mazhar S."/>
            <person name="Altermann E."/>
            <person name="Hill C."/>
            <person name="Mcauliffe O."/>
        </authorList>
    </citation>
    <scope>NUCLEOTIDE SEQUENCE [LARGE SCALE GENOMIC DNA]</scope>
    <source>
        <strain evidence="2 3">CCM4809</strain>
    </source>
</reference>
<dbReference type="Gene3D" id="1.20.120.570">
    <property type="entry name" value="YkyA-like"/>
    <property type="match status" value="1"/>
</dbReference>
<dbReference type="SUPFAM" id="SSF140423">
    <property type="entry name" value="MW0975(SA0943)-like"/>
    <property type="match status" value="1"/>
</dbReference>
<dbReference type="InterPro" id="IPR019454">
    <property type="entry name" value="Lipoprot_YkyA-like"/>
</dbReference>
<feature type="coiled-coil region" evidence="1">
    <location>
        <begin position="41"/>
        <end position="118"/>
    </location>
</feature>
<protein>
    <recommendedName>
        <fullName evidence="4">Lipoprotein</fullName>
    </recommendedName>
</protein>
<evidence type="ECO:0000313" key="2">
    <source>
        <dbReference type="EMBL" id="TDM03328.1"/>
    </source>
</evidence>
<dbReference type="InterPro" id="IPR036785">
    <property type="entry name" value="YkyA-like_sf"/>
</dbReference>
<sequence length="211" mass="23985">MKKLIIAGLSAVMLAGCGNSTENLGDFYKQYDQVNQKEKPVVEVNRQLQKLETEKVELFNKISKAKQQDIKVINNNAKQLEKNVQARSEAIDKEIKAYEASEAAFKKAKDQASEIKDQDQKKEAADLIAASEEKYAGHDKLMSAYKDVLAKENDLFKYLQGKKPQTKEVNNMIEKLNKSTESFQKEMTAYNKTMQKVQQESGDIVKILNEK</sequence>
<gene>
    <name evidence="2" type="ORF">ERX37_04380</name>
</gene>
<proteinExistence type="predicted"/>
<organism evidence="2 3">
    <name type="scientific">Macrococcus hajekii</name>
    <dbReference type="NCBI Taxonomy" id="198482"/>
    <lineage>
        <taxon>Bacteria</taxon>
        <taxon>Bacillati</taxon>
        <taxon>Bacillota</taxon>
        <taxon>Bacilli</taxon>
        <taxon>Bacillales</taxon>
        <taxon>Staphylococcaceae</taxon>
        <taxon>Macrococcus</taxon>
    </lineage>
</organism>
<dbReference type="EMBL" id="SCWE01000001">
    <property type="protein sequence ID" value="TDM03328.1"/>
    <property type="molecule type" value="Genomic_DNA"/>
</dbReference>
<keyword evidence="3" id="KW-1185">Reference proteome</keyword>
<evidence type="ECO:0000313" key="3">
    <source>
        <dbReference type="Proteomes" id="UP000295328"/>
    </source>
</evidence>
<comment type="caution">
    <text evidence="2">The sequence shown here is derived from an EMBL/GenBank/DDBJ whole genome shotgun (WGS) entry which is preliminary data.</text>
</comment>
<accession>A0A4R6BNH9</accession>